<keyword evidence="3" id="KW-1185">Reference proteome</keyword>
<name>A0AAW1RGI5_9CHLO</name>
<dbReference type="Proteomes" id="UP001438707">
    <property type="component" value="Unassembled WGS sequence"/>
</dbReference>
<protein>
    <submittedName>
        <fullName evidence="2">Uncharacterized protein</fullName>
    </submittedName>
</protein>
<comment type="caution">
    <text evidence="2">The sequence shown here is derived from an EMBL/GenBank/DDBJ whole genome shotgun (WGS) entry which is preliminary data.</text>
</comment>
<reference evidence="2 3" key="1">
    <citation type="journal article" date="2024" name="Nat. Commun.">
        <title>Phylogenomics reveals the evolutionary origins of lichenization in chlorophyte algae.</title>
        <authorList>
            <person name="Puginier C."/>
            <person name="Libourel C."/>
            <person name="Otte J."/>
            <person name="Skaloud P."/>
            <person name="Haon M."/>
            <person name="Grisel S."/>
            <person name="Petersen M."/>
            <person name="Berrin J.G."/>
            <person name="Delaux P.M."/>
            <person name="Dal Grande F."/>
            <person name="Keller J."/>
        </authorList>
    </citation>
    <scope>NUCLEOTIDE SEQUENCE [LARGE SCALE GENOMIC DNA]</scope>
    <source>
        <strain evidence="2 3">SAG 2145</strain>
    </source>
</reference>
<gene>
    <name evidence="2" type="ORF">WJX74_001466</name>
</gene>
<evidence type="ECO:0000256" key="1">
    <source>
        <dbReference type="SAM" id="MobiDB-lite"/>
    </source>
</evidence>
<evidence type="ECO:0000313" key="3">
    <source>
        <dbReference type="Proteomes" id="UP001438707"/>
    </source>
</evidence>
<feature type="compositionally biased region" description="Polar residues" evidence="1">
    <location>
        <begin position="7"/>
        <end position="24"/>
    </location>
</feature>
<feature type="region of interest" description="Disordered" evidence="1">
    <location>
        <begin position="1"/>
        <end position="83"/>
    </location>
</feature>
<accession>A0AAW1RGI5</accession>
<evidence type="ECO:0000313" key="2">
    <source>
        <dbReference type="EMBL" id="KAK9832908.1"/>
    </source>
</evidence>
<proteinExistence type="predicted"/>
<organism evidence="2 3">
    <name type="scientific">Apatococcus lobatus</name>
    <dbReference type="NCBI Taxonomy" id="904363"/>
    <lineage>
        <taxon>Eukaryota</taxon>
        <taxon>Viridiplantae</taxon>
        <taxon>Chlorophyta</taxon>
        <taxon>core chlorophytes</taxon>
        <taxon>Trebouxiophyceae</taxon>
        <taxon>Chlorellales</taxon>
        <taxon>Chlorellaceae</taxon>
        <taxon>Apatococcus</taxon>
    </lineage>
</organism>
<dbReference type="EMBL" id="JALJOS010000011">
    <property type="protein sequence ID" value="KAK9832908.1"/>
    <property type="molecule type" value="Genomic_DNA"/>
</dbReference>
<sequence length="167" mass="18060">MKDAASLTFSHASASLDAKQQQQPPYQPLHNKYKVPLRQEACRDAGLLPSNQEASPVRPGQDGKDLSAPHPAKSSSPDLPPAWSALHDMWEAAQSPRQDATRMWRKTASGVSGGRASGGAAAWGASERIGAWRGLTAIEAALAGTREQLDHCHDQVRPRHFPSRMHS</sequence>
<dbReference type="AlphaFoldDB" id="A0AAW1RGI5"/>